<evidence type="ECO:0000313" key="1">
    <source>
        <dbReference type="EMBL" id="QJA80017.1"/>
    </source>
</evidence>
<organism evidence="1">
    <name type="scientific">viral metagenome</name>
    <dbReference type="NCBI Taxonomy" id="1070528"/>
    <lineage>
        <taxon>unclassified sequences</taxon>
        <taxon>metagenomes</taxon>
        <taxon>organismal metagenomes</taxon>
    </lineage>
</organism>
<proteinExistence type="predicted"/>
<protein>
    <submittedName>
        <fullName evidence="1">Uncharacterized protein</fullName>
    </submittedName>
</protein>
<dbReference type="AlphaFoldDB" id="A0A6M3KDL3"/>
<accession>A0A6M3KDL3</accession>
<name>A0A6M3KDL3_9ZZZZ</name>
<gene>
    <name evidence="1" type="ORF">MM415A00788_0004</name>
</gene>
<sequence>METYYKLARWDGWDFFTANTVNYRAATQATGVDKIVKVPCPDSKRASGVIYASTDPNNCFPGAEIPCSAYRVSGTPVSDNGKKYGFFELEVLEEIQDMNAMFGWNYSRLASMRSPFSLPKAEAGDKEIELLKQWSHVWQSLWITLPQLVPYWVWFWVGAVMAPVISDPVSRSLKSNSNIVLGTVAASNWAYLGSCFPKIKEKIVNESGEYRFQPVVDLWDKGIIVSSENDIWHLHSGEKGEVIWEGSF</sequence>
<dbReference type="EMBL" id="MT142403">
    <property type="protein sequence ID" value="QJA80017.1"/>
    <property type="molecule type" value="Genomic_DNA"/>
</dbReference>
<reference evidence="1" key="1">
    <citation type="submission" date="2020-03" db="EMBL/GenBank/DDBJ databases">
        <title>The deep terrestrial virosphere.</title>
        <authorList>
            <person name="Holmfeldt K."/>
            <person name="Nilsson E."/>
            <person name="Simone D."/>
            <person name="Lopez-Fernandez M."/>
            <person name="Wu X."/>
            <person name="de Brujin I."/>
            <person name="Lundin D."/>
            <person name="Andersson A."/>
            <person name="Bertilsson S."/>
            <person name="Dopson M."/>
        </authorList>
    </citation>
    <scope>NUCLEOTIDE SEQUENCE</scope>
    <source>
        <strain evidence="1">MM415A00788</strain>
    </source>
</reference>